<keyword evidence="6 14" id="KW-0812">Transmembrane</keyword>
<comment type="function">
    <text evidence="14">Component of the F(0) channel, it forms part of the peripheral stalk, linking F(1) to F(0).</text>
</comment>
<evidence type="ECO:0000256" key="9">
    <source>
        <dbReference type="ARBA" id="ARBA00023065"/>
    </source>
</evidence>
<protein>
    <recommendedName>
        <fullName evidence="14">ATP synthase subunit b</fullName>
    </recommendedName>
    <alternativeName>
        <fullName evidence="14">ATP synthase F(0) sector subunit b</fullName>
    </alternativeName>
    <alternativeName>
        <fullName evidence="14">ATPase subunit I</fullName>
    </alternativeName>
    <alternativeName>
        <fullName evidence="14">F-type ATPase subunit b</fullName>
        <shortName evidence="14">F-ATPase subunit b</shortName>
    </alternativeName>
</protein>
<keyword evidence="4 14" id="KW-1003">Cell membrane</keyword>
<dbReference type="AlphaFoldDB" id="A0AAI8TPF1"/>
<evidence type="ECO:0000256" key="14">
    <source>
        <dbReference type="HAMAP-Rule" id="MF_01398"/>
    </source>
</evidence>
<proteinExistence type="inferred from homology"/>
<evidence type="ECO:0000313" key="16">
    <source>
        <dbReference type="EMBL" id="BBX30922.1"/>
    </source>
</evidence>
<dbReference type="Proteomes" id="UP000465622">
    <property type="component" value="Chromosome"/>
</dbReference>
<evidence type="ECO:0000256" key="6">
    <source>
        <dbReference type="ARBA" id="ARBA00022692"/>
    </source>
</evidence>
<name>A0AAI8TPF1_MYCME</name>
<keyword evidence="7 14" id="KW-0375">Hydrogen ion transport</keyword>
<dbReference type="CDD" id="cd06503">
    <property type="entry name" value="ATP-synt_Fo_b"/>
    <property type="match status" value="1"/>
</dbReference>
<dbReference type="RefSeq" id="WP_036440954.1">
    <property type="nucleotide sequence ID" value="NZ_AP022567.1"/>
</dbReference>
<evidence type="ECO:0000256" key="2">
    <source>
        <dbReference type="ARBA" id="ARBA00005513"/>
    </source>
</evidence>
<dbReference type="EMBL" id="AP022567">
    <property type="protein sequence ID" value="BBX30922.1"/>
    <property type="molecule type" value="Genomic_DNA"/>
</dbReference>
<evidence type="ECO:0000256" key="4">
    <source>
        <dbReference type="ARBA" id="ARBA00022475"/>
    </source>
</evidence>
<keyword evidence="5 14" id="KW-0138">CF(0)</keyword>
<reference evidence="17" key="3">
    <citation type="submission" date="2023-03" db="EMBL/GenBank/DDBJ databases">
        <title>Draft genome sequence of a Mycolicibacterium mageritense strain H4_3_1 isolated from a hybrid biological-inorganic system reactor.</title>
        <authorList>
            <person name="Feng X."/>
            <person name="Kazama D."/>
            <person name="Sato K."/>
            <person name="Kobayashi H."/>
        </authorList>
    </citation>
    <scope>NUCLEOTIDE SEQUENCE</scope>
    <source>
        <strain evidence="17">H4_3_1</strain>
    </source>
</reference>
<evidence type="ECO:0000256" key="11">
    <source>
        <dbReference type="ARBA" id="ARBA00023310"/>
    </source>
</evidence>
<accession>A0AAI8TPF1</accession>
<dbReference type="PANTHER" id="PTHR33445:SF1">
    <property type="entry name" value="ATP SYNTHASE SUBUNIT B"/>
    <property type="match status" value="1"/>
</dbReference>
<dbReference type="EMBL" id="AP027452">
    <property type="protein sequence ID" value="BDY26102.1"/>
    <property type="molecule type" value="Genomic_DNA"/>
</dbReference>
<comment type="similarity">
    <text evidence="2 14 15">Belongs to the ATPase B chain family.</text>
</comment>
<dbReference type="GO" id="GO:0005886">
    <property type="term" value="C:plasma membrane"/>
    <property type="evidence" value="ECO:0007669"/>
    <property type="project" value="UniProtKB-SubCell"/>
</dbReference>
<dbReference type="GO" id="GO:0046961">
    <property type="term" value="F:proton-transporting ATPase activity, rotational mechanism"/>
    <property type="evidence" value="ECO:0007669"/>
    <property type="project" value="TreeGrafter"/>
</dbReference>
<evidence type="ECO:0000256" key="3">
    <source>
        <dbReference type="ARBA" id="ARBA00022448"/>
    </source>
</evidence>
<dbReference type="SUPFAM" id="SSF81573">
    <property type="entry name" value="F1F0 ATP synthase subunit B, membrane domain"/>
    <property type="match status" value="1"/>
</dbReference>
<evidence type="ECO:0000313" key="18">
    <source>
        <dbReference type="Proteomes" id="UP000465622"/>
    </source>
</evidence>
<keyword evidence="3 14" id="KW-0813">Transport</keyword>
<dbReference type="HAMAP" id="MF_01398">
    <property type="entry name" value="ATP_synth_b_bprime"/>
    <property type="match status" value="1"/>
</dbReference>
<evidence type="ECO:0000256" key="5">
    <source>
        <dbReference type="ARBA" id="ARBA00022547"/>
    </source>
</evidence>
<evidence type="ECO:0000313" key="17">
    <source>
        <dbReference type="EMBL" id="BDY26102.1"/>
    </source>
</evidence>
<evidence type="ECO:0000256" key="10">
    <source>
        <dbReference type="ARBA" id="ARBA00023136"/>
    </source>
</evidence>
<gene>
    <name evidence="14 17" type="primary">atpF</name>
    <name evidence="17" type="ORF">hbim_00012</name>
    <name evidence="16" type="ORF">MMAGJ_02040</name>
</gene>
<evidence type="ECO:0000256" key="7">
    <source>
        <dbReference type="ARBA" id="ARBA00022781"/>
    </source>
</evidence>
<reference evidence="16" key="2">
    <citation type="submission" date="2020-02" db="EMBL/GenBank/DDBJ databases">
        <authorList>
            <person name="Matsumoto Y."/>
            <person name="Motooka D."/>
            <person name="Nakamura S."/>
        </authorList>
    </citation>
    <scope>NUCLEOTIDE SEQUENCE</scope>
    <source>
        <strain evidence="16">JCM 12375</strain>
    </source>
</reference>
<dbReference type="GO" id="GO:0045259">
    <property type="term" value="C:proton-transporting ATP synthase complex"/>
    <property type="evidence" value="ECO:0007669"/>
    <property type="project" value="UniProtKB-KW"/>
</dbReference>
<comment type="subunit">
    <text evidence="13 14">F-type ATPases have 2 components, F(1) - the catalytic core - and F(0) - the membrane proton channel. F(1) has five subunits: alpha(3), beta(3), gamma(1), delta(1), epsilon(1). F(0) has three main subunits: a(1), b(2) and c(10-14). The alpha and beta chains form an alternating ring which encloses part of the gamma chain. F(1) is attached to F(0) by a central stalk formed by the gamma and epsilon chains, while a peripheral stalk is formed by the delta and b chains.</text>
</comment>
<evidence type="ECO:0000256" key="8">
    <source>
        <dbReference type="ARBA" id="ARBA00022989"/>
    </source>
</evidence>
<comment type="function">
    <text evidence="12 14">F(1)F(0) ATP synthase produces ATP from ADP in the presence of a proton or sodium gradient. F-type ATPases consist of two structural domains, F(1) containing the extramembraneous catalytic core and F(0) containing the membrane proton channel, linked together by a central stalk and a peripheral stalk. During catalysis, ATP synthesis in the catalytic domain of F(1) is coupled via a rotary mechanism of the central stalk subunits to proton translocation.</text>
</comment>
<evidence type="ECO:0000256" key="12">
    <source>
        <dbReference type="ARBA" id="ARBA00025198"/>
    </source>
</evidence>
<keyword evidence="10 14" id="KW-0472">Membrane</keyword>
<sequence length="167" mass="17294">MGELTTSILAAEEGGGGTSNFLIPNGTFFAVLLIFVITLAVIWKWVVPPVSKVLAEREAMLAKTAADNRKSAEQVAAAQADYDEAMAGARTEASAIRDEARAAGRQVVESKRAEASGEVAETVRQADEQLSSQGAAARADLESSVDGLSATLASRVLGVDVKSGGTQ</sequence>
<dbReference type="InterPro" id="IPR028987">
    <property type="entry name" value="ATP_synth_B-like_membr_sf"/>
</dbReference>
<feature type="transmembrane region" description="Helical" evidence="14">
    <location>
        <begin position="28"/>
        <end position="47"/>
    </location>
</feature>
<reference evidence="16 18" key="1">
    <citation type="journal article" date="2019" name="Emerg. Microbes Infect.">
        <title>Comprehensive subspecies identification of 175 nontuberculous mycobacteria species based on 7547 genomic profiles.</title>
        <authorList>
            <person name="Matsumoto Y."/>
            <person name="Kinjo T."/>
            <person name="Motooka D."/>
            <person name="Nabeya D."/>
            <person name="Jung N."/>
            <person name="Uechi K."/>
            <person name="Horii T."/>
            <person name="Iida T."/>
            <person name="Fujita J."/>
            <person name="Nakamura S."/>
        </authorList>
    </citation>
    <scope>NUCLEOTIDE SEQUENCE [LARGE SCALE GENOMIC DNA]</scope>
    <source>
        <strain evidence="16 18">JCM 12375</strain>
    </source>
</reference>
<dbReference type="Proteomes" id="UP001241092">
    <property type="component" value="Chromosome"/>
</dbReference>
<dbReference type="InterPro" id="IPR050059">
    <property type="entry name" value="ATP_synthase_B_chain"/>
</dbReference>
<keyword evidence="11 14" id="KW-0066">ATP synthesis</keyword>
<keyword evidence="9 14" id="KW-0406">Ion transport</keyword>
<dbReference type="NCBIfam" id="NF004412">
    <property type="entry name" value="PRK05759.1-3"/>
    <property type="match status" value="1"/>
</dbReference>
<dbReference type="GO" id="GO:0046933">
    <property type="term" value="F:proton-transporting ATP synthase activity, rotational mechanism"/>
    <property type="evidence" value="ECO:0007669"/>
    <property type="project" value="UniProtKB-UniRule"/>
</dbReference>
<evidence type="ECO:0000313" key="19">
    <source>
        <dbReference type="Proteomes" id="UP001241092"/>
    </source>
</evidence>
<keyword evidence="18" id="KW-1185">Reference proteome</keyword>
<dbReference type="InterPro" id="IPR002146">
    <property type="entry name" value="ATP_synth_b/b'su_bac/chlpt"/>
</dbReference>
<comment type="subcellular location">
    <subcellularLocation>
        <location evidence="1 14">Cell membrane</location>
        <topology evidence="1 14">Single-pass membrane protein</topology>
    </subcellularLocation>
</comment>
<dbReference type="Pfam" id="PF00430">
    <property type="entry name" value="ATP-synt_B"/>
    <property type="match status" value="1"/>
</dbReference>
<evidence type="ECO:0000256" key="13">
    <source>
        <dbReference type="ARBA" id="ARBA00025830"/>
    </source>
</evidence>
<keyword evidence="8 14" id="KW-1133">Transmembrane helix</keyword>
<evidence type="ECO:0000256" key="15">
    <source>
        <dbReference type="RuleBase" id="RU003848"/>
    </source>
</evidence>
<dbReference type="PANTHER" id="PTHR33445">
    <property type="entry name" value="ATP SYNTHASE SUBUNIT B', CHLOROPLASTIC"/>
    <property type="match status" value="1"/>
</dbReference>
<organism evidence="17 19">
    <name type="scientific">Mycolicibacterium mageritense</name>
    <name type="common">Mycobacterium mageritense</name>
    <dbReference type="NCBI Taxonomy" id="53462"/>
    <lineage>
        <taxon>Bacteria</taxon>
        <taxon>Bacillati</taxon>
        <taxon>Actinomycetota</taxon>
        <taxon>Actinomycetes</taxon>
        <taxon>Mycobacteriales</taxon>
        <taxon>Mycobacteriaceae</taxon>
        <taxon>Mycolicibacterium</taxon>
    </lineage>
</organism>
<evidence type="ECO:0000256" key="1">
    <source>
        <dbReference type="ARBA" id="ARBA00004162"/>
    </source>
</evidence>